<comment type="caution">
    <text evidence="2">The sequence shown here is derived from an EMBL/GenBank/DDBJ whole genome shotgun (WGS) entry which is preliminary data.</text>
</comment>
<evidence type="ECO:0000313" key="2">
    <source>
        <dbReference type="EMBL" id="ODO03644.1"/>
    </source>
</evidence>
<feature type="compositionally biased region" description="Polar residues" evidence="1">
    <location>
        <begin position="24"/>
        <end position="35"/>
    </location>
</feature>
<protein>
    <submittedName>
        <fullName evidence="2">Uncharacterized protein</fullName>
    </submittedName>
</protein>
<keyword evidence="3" id="KW-1185">Reference proteome</keyword>
<dbReference type="RefSeq" id="XP_019033695.1">
    <property type="nucleotide sequence ID" value="XM_019174643.1"/>
</dbReference>
<name>A0A1E3JS13_9TREE</name>
<feature type="compositionally biased region" description="Basic and acidic residues" evidence="1">
    <location>
        <begin position="1"/>
        <end position="21"/>
    </location>
</feature>
<dbReference type="GeneID" id="30191708"/>
<evidence type="ECO:0000313" key="3">
    <source>
        <dbReference type="Proteomes" id="UP000094819"/>
    </source>
</evidence>
<dbReference type="OrthoDB" id="10304677at2759"/>
<gene>
    <name evidence="2" type="ORF">L198_02495</name>
</gene>
<dbReference type="Proteomes" id="UP000094819">
    <property type="component" value="Unassembled WGS sequence"/>
</dbReference>
<sequence length="156" mass="16644">MSIKEDSFSNASDRSDIHEEPTPSAGSPTVASNPSLRYVDAPLDSMATEKAATINQRYPTASAEEKTSILNDVMAQVVYERGWDAGSIMMFESTGAGSVVGEKAEGEWRPARTQGWTGDAGLNARVAVLDGYSKPDDENAGDPGADSDDEESFIVY</sequence>
<feature type="region of interest" description="Disordered" evidence="1">
    <location>
        <begin position="131"/>
        <end position="156"/>
    </location>
</feature>
<proteinExistence type="predicted"/>
<dbReference type="AlphaFoldDB" id="A0A1E3JS13"/>
<reference evidence="2 3" key="1">
    <citation type="submission" date="2016-06" db="EMBL/GenBank/DDBJ databases">
        <title>Evolution of pathogenesis and genome organization in the Tremellales.</title>
        <authorList>
            <person name="Cuomo C."/>
            <person name="Litvintseva A."/>
            <person name="Heitman J."/>
            <person name="Chen Y."/>
            <person name="Sun S."/>
            <person name="Springer D."/>
            <person name="Dromer F."/>
            <person name="Young S."/>
            <person name="Zeng Q."/>
            <person name="Chapman S."/>
            <person name="Gujja S."/>
            <person name="Saif S."/>
            <person name="Birren B."/>
        </authorList>
    </citation>
    <scope>NUCLEOTIDE SEQUENCE [LARGE SCALE GENOMIC DNA]</scope>
    <source>
        <strain evidence="2 3">CBS 7118</strain>
    </source>
</reference>
<dbReference type="EMBL" id="AWGH01000005">
    <property type="protein sequence ID" value="ODO03644.1"/>
    <property type="molecule type" value="Genomic_DNA"/>
</dbReference>
<feature type="region of interest" description="Disordered" evidence="1">
    <location>
        <begin position="1"/>
        <end position="43"/>
    </location>
</feature>
<accession>A0A1E3JS13</accession>
<organism evidence="2 3">
    <name type="scientific">Cryptococcus wingfieldii CBS 7118</name>
    <dbReference type="NCBI Taxonomy" id="1295528"/>
    <lineage>
        <taxon>Eukaryota</taxon>
        <taxon>Fungi</taxon>
        <taxon>Dikarya</taxon>
        <taxon>Basidiomycota</taxon>
        <taxon>Agaricomycotina</taxon>
        <taxon>Tremellomycetes</taxon>
        <taxon>Tremellales</taxon>
        <taxon>Cryptococcaceae</taxon>
        <taxon>Cryptococcus</taxon>
    </lineage>
</organism>
<feature type="compositionally biased region" description="Acidic residues" evidence="1">
    <location>
        <begin position="145"/>
        <end position="156"/>
    </location>
</feature>
<evidence type="ECO:0000256" key="1">
    <source>
        <dbReference type="SAM" id="MobiDB-lite"/>
    </source>
</evidence>